<dbReference type="Gene3D" id="3.40.50.620">
    <property type="entry name" value="HUPs"/>
    <property type="match status" value="1"/>
</dbReference>
<dbReference type="PANTHER" id="PTHR39321:SF3">
    <property type="entry name" value="PHOSPHOPANTETHEINE ADENYLYLTRANSFERASE"/>
    <property type="match status" value="1"/>
</dbReference>
<dbReference type="eggNOG" id="COG1057">
    <property type="taxonomic scope" value="Bacteria"/>
</dbReference>
<evidence type="ECO:0000256" key="4">
    <source>
        <dbReference type="ARBA" id="ARBA00022642"/>
    </source>
</evidence>
<evidence type="ECO:0000256" key="1">
    <source>
        <dbReference type="ARBA" id="ARBA00002324"/>
    </source>
</evidence>
<comment type="caution">
    <text evidence="13">The sequence shown here is derived from an EMBL/GenBank/DDBJ whole genome shotgun (WGS) entry which is preliminary data.</text>
</comment>
<organism evidence="13 14">
    <name type="scientific">Phocaeicola massiliensis B84634 = Timone 84634 = DSM 17679 = JCM 13223</name>
    <dbReference type="NCBI Taxonomy" id="1121098"/>
    <lineage>
        <taxon>Bacteria</taxon>
        <taxon>Pseudomonadati</taxon>
        <taxon>Bacteroidota</taxon>
        <taxon>Bacteroidia</taxon>
        <taxon>Bacteroidales</taxon>
        <taxon>Bacteroidaceae</taxon>
        <taxon>Phocaeicola</taxon>
    </lineage>
</organism>
<keyword evidence="6 11" id="KW-0548">Nucleotidyltransferase</keyword>
<evidence type="ECO:0000313" key="14">
    <source>
        <dbReference type="Proteomes" id="UP000017831"/>
    </source>
</evidence>
<evidence type="ECO:0000256" key="6">
    <source>
        <dbReference type="ARBA" id="ARBA00022695"/>
    </source>
</evidence>
<sequence>MAKENKIRTGIFGGSFNPIHIGHLALANYLCEYSELDEIWFLVSPHNPLKKQTDLWDDSLRLELVQLAIADYPKFRASDFEFHLPRPSYMIHTLDALQSAYPEREFTLIIGADNWAIFPRWYHSDEIIQRHRIMIYPRPGYTIDPAALPPSVQQVDTPLLEISSTFIRRALAEGKDVRYFLHPAVNERLTR</sequence>
<keyword evidence="4 11" id="KW-0662">Pyridine nucleotide biosynthesis</keyword>
<evidence type="ECO:0000313" key="13">
    <source>
        <dbReference type="EMBL" id="EOA53242.1"/>
    </source>
</evidence>
<dbReference type="PATRIC" id="fig|1121098.3.peg.3100"/>
<dbReference type="AlphaFoldDB" id="U6RAW8"/>
<comment type="similarity">
    <text evidence="3 11">Belongs to the NadD family.</text>
</comment>
<dbReference type="GO" id="GO:0009435">
    <property type="term" value="P:NAD+ biosynthetic process"/>
    <property type="evidence" value="ECO:0007669"/>
    <property type="project" value="UniProtKB-UniRule"/>
</dbReference>
<dbReference type="HAMAP" id="MF_00244">
    <property type="entry name" value="NaMN_adenylyltr"/>
    <property type="match status" value="1"/>
</dbReference>
<name>U6RAW8_9BACT</name>
<dbReference type="GeneID" id="60061077"/>
<proteinExistence type="inferred from homology"/>
<dbReference type="Proteomes" id="UP000017831">
    <property type="component" value="Unassembled WGS sequence"/>
</dbReference>
<dbReference type="EC" id="2.7.7.18" evidence="11"/>
<evidence type="ECO:0000256" key="9">
    <source>
        <dbReference type="ARBA" id="ARBA00023027"/>
    </source>
</evidence>
<evidence type="ECO:0000256" key="8">
    <source>
        <dbReference type="ARBA" id="ARBA00022840"/>
    </source>
</evidence>
<evidence type="ECO:0000256" key="5">
    <source>
        <dbReference type="ARBA" id="ARBA00022679"/>
    </source>
</evidence>
<dbReference type="InterPro" id="IPR004821">
    <property type="entry name" value="Cyt_trans-like"/>
</dbReference>
<reference evidence="13 14" key="1">
    <citation type="submission" date="2013-04" db="EMBL/GenBank/DDBJ databases">
        <title>The Genome Sequence of Bacteroides massiliensis DSM 17679.</title>
        <authorList>
            <consortium name="The Broad Institute Genomics Platform"/>
            <person name="Earl A."/>
            <person name="Ward D."/>
            <person name="Feldgarden M."/>
            <person name="Gevers D."/>
            <person name="Martens E."/>
            <person name="Fenner L."/>
            <person name="Roux V."/>
            <person name="Mallet M.N."/>
            <person name="Raoult D."/>
            <person name="Walker B."/>
            <person name="Young S."/>
            <person name="Zeng Q."/>
            <person name="Gargeya S."/>
            <person name="Fitzgerald M."/>
            <person name="Haas B."/>
            <person name="Abouelleil A."/>
            <person name="Allen A.W."/>
            <person name="Alvarado L."/>
            <person name="Arachchi H.M."/>
            <person name="Berlin A.M."/>
            <person name="Chapman S.B."/>
            <person name="Gainer-Dewar J."/>
            <person name="Goldberg J."/>
            <person name="Griggs A."/>
            <person name="Gujja S."/>
            <person name="Hansen M."/>
            <person name="Howarth C."/>
            <person name="Imamovic A."/>
            <person name="Ireland A."/>
            <person name="Larimer J."/>
            <person name="McCowan C."/>
            <person name="Murphy C."/>
            <person name="Pearson M."/>
            <person name="Poon T.W."/>
            <person name="Priest M."/>
            <person name="Roberts A."/>
            <person name="Saif S."/>
            <person name="Shea T."/>
            <person name="Sisk P."/>
            <person name="Sykes S."/>
            <person name="Wortman J."/>
            <person name="Nusbaum C."/>
            <person name="Birren B."/>
        </authorList>
    </citation>
    <scope>NUCLEOTIDE SEQUENCE [LARGE SCALE GENOMIC DNA]</scope>
    <source>
        <strain evidence="14">B84634 / Timone 84634 / DSM 17679 / JCM 13223</strain>
    </source>
</reference>
<dbReference type="HOGENOM" id="CLU_069765_3_3_10"/>
<comment type="pathway">
    <text evidence="2 11">Cofactor biosynthesis; NAD(+) biosynthesis; deamido-NAD(+) from nicotinate D-ribonucleotide: step 1/1.</text>
</comment>
<keyword evidence="5 11" id="KW-0808">Transferase</keyword>
<dbReference type="GO" id="GO:0004515">
    <property type="term" value="F:nicotinate-nucleotide adenylyltransferase activity"/>
    <property type="evidence" value="ECO:0007669"/>
    <property type="project" value="UniProtKB-UniRule"/>
</dbReference>
<gene>
    <name evidence="11" type="primary">nadD</name>
    <name evidence="13" type="ORF">HMPREF1534_03050</name>
</gene>
<dbReference type="PANTHER" id="PTHR39321">
    <property type="entry name" value="NICOTINATE-NUCLEOTIDE ADENYLYLTRANSFERASE-RELATED"/>
    <property type="match status" value="1"/>
</dbReference>
<dbReference type="NCBIfam" id="TIGR00482">
    <property type="entry name" value="nicotinate (nicotinamide) nucleotide adenylyltransferase"/>
    <property type="match status" value="1"/>
</dbReference>
<dbReference type="InterPro" id="IPR014729">
    <property type="entry name" value="Rossmann-like_a/b/a_fold"/>
</dbReference>
<dbReference type="SUPFAM" id="SSF52374">
    <property type="entry name" value="Nucleotidylyl transferase"/>
    <property type="match status" value="1"/>
</dbReference>
<dbReference type="RefSeq" id="WP_005942941.1">
    <property type="nucleotide sequence ID" value="NZ_KB890328.1"/>
</dbReference>
<comment type="function">
    <text evidence="1 11">Catalyzes the reversible adenylation of nicotinate mononucleotide (NaMN) to nicotinic acid adenine dinucleotide (NaAD).</text>
</comment>
<dbReference type="OrthoDB" id="5295945at2"/>
<evidence type="ECO:0000256" key="11">
    <source>
        <dbReference type="HAMAP-Rule" id="MF_00244"/>
    </source>
</evidence>
<keyword evidence="7 11" id="KW-0547">Nucleotide-binding</keyword>
<keyword evidence="8 11" id="KW-0067">ATP-binding</keyword>
<dbReference type="NCBIfam" id="TIGR00125">
    <property type="entry name" value="cyt_tran_rel"/>
    <property type="match status" value="1"/>
</dbReference>
<dbReference type="EMBL" id="AQHY01000036">
    <property type="protein sequence ID" value="EOA53242.1"/>
    <property type="molecule type" value="Genomic_DNA"/>
</dbReference>
<dbReference type="GO" id="GO:0005524">
    <property type="term" value="F:ATP binding"/>
    <property type="evidence" value="ECO:0007669"/>
    <property type="project" value="UniProtKB-KW"/>
</dbReference>
<dbReference type="Pfam" id="PF01467">
    <property type="entry name" value="CTP_transf_like"/>
    <property type="match status" value="1"/>
</dbReference>
<keyword evidence="14" id="KW-1185">Reference proteome</keyword>
<evidence type="ECO:0000256" key="2">
    <source>
        <dbReference type="ARBA" id="ARBA00005019"/>
    </source>
</evidence>
<evidence type="ECO:0000256" key="10">
    <source>
        <dbReference type="ARBA" id="ARBA00048721"/>
    </source>
</evidence>
<evidence type="ECO:0000259" key="12">
    <source>
        <dbReference type="Pfam" id="PF01467"/>
    </source>
</evidence>
<dbReference type="UniPathway" id="UPA00253">
    <property type="reaction ID" value="UER00332"/>
</dbReference>
<evidence type="ECO:0000256" key="7">
    <source>
        <dbReference type="ARBA" id="ARBA00022741"/>
    </source>
</evidence>
<protein>
    <recommendedName>
        <fullName evidence="11">Probable nicotinate-nucleotide adenylyltransferase</fullName>
        <ecNumber evidence="11">2.7.7.18</ecNumber>
    </recommendedName>
    <alternativeName>
        <fullName evidence="11">Deamido-NAD(+) diphosphorylase</fullName>
    </alternativeName>
    <alternativeName>
        <fullName evidence="11">Deamido-NAD(+) pyrophosphorylase</fullName>
    </alternativeName>
    <alternativeName>
        <fullName evidence="11">Nicotinate mononucleotide adenylyltransferase</fullName>
        <shortName evidence="11">NaMN adenylyltransferase</shortName>
    </alternativeName>
</protein>
<accession>U6RAW8</accession>
<dbReference type="CDD" id="cd02165">
    <property type="entry name" value="NMNAT"/>
    <property type="match status" value="1"/>
</dbReference>
<comment type="catalytic activity">
    <reaction evidence="10 11">
        <text>nicotinate beta-D-ribonucleotide + ATP + H(+) = deamido-NAD(+) + diphosphate</text>
        <dbReference type="Rhea" id="RHEA:22860"/>
        <dbReference type="ChEBI" id="CHEBI:15378"/>
        <dbReference type="ChEBI" id="CHEBI:30616"/>
        <dbReference type="ChEBI" id="CHEBI:33019"/>
        <dbReference type="ChEBI" id="CHEBI:57502"/>
        <dbReference type="ChEBI" id="CHEBI:58437"/>
        <dbReference type="EC" id="2.7.7.18"/>
    </reaction>
</comment>
<keyword evidence="9 11" id="KW-0520">NAD</keyword>
<dbReference type="STRING" id="1121098.HMPREF1534_03050"/>
<dbReference type="InterPro" id="IPR005248">
    <property type="entry name" value="NadD/NMNAT"/>
</dbReference>
<evidence type="ECO:0000256" key="3">
    <source>
        <dbReference type="ARBA" id="ARBA00009014"/>
    </source>
</evidence>
<feature type="domain" description="Cytidyltransferase-like" evidence="12">
    <location>
        <begin position="11"/>
        <end position="169"/>
    </location>
</feature>